<reference evidence="3 4" key="1">
    <citation type="submission" date="2021-10" db="EMBL/GenBank/DDBJ databases">
        <title>Streptomyces sp. strain SMC 277, a novel streptomycete isolated from soil.</title>
        <authorList>
            <person name="Chanama M."/>
        </authorList>
    </citation>
    <scope>NUCLEOTIDE SEQUENCE [LARGE SCALE GENOMIC DNA]</scope>
    <source>
        <strain evidence="3 4">SMC 277</strain>
    </source>
</reference>
<feature type="compositionally biased region" description="Basic and acidic residues" evidence="1">
    <location>
        <begin position="247"/>
        <end position="257"/>
    </location>
</feature>
<accession>A0ABS8B7V1</accession>
<organism evidence="3 4">
    <name type="scientific">Streptomyces antimicrobicus</name>
    <dbReference type="NCBI Taxonomy" id="2883108"/>
    <lineage>
        <taxon>Bacteria</taxon>
        <taxon>Bacillati</taxon>
        <taxon>Actinomycetota</taxon>
        <taxon>Actinomycetes</taxon>
        <taxon>Kitasatosporales</taxon>
        <taxon>Streptomycetaceae</taxon>
        <taxon>Streptomyces</taxon>
    </lineage>
</organism>
<feature type="compositionally biased region" description="Acidic residues" evidence="1">
    <location>
        <begin position="388"/>
        <end position="399"/>
    </location>
</feature>
<feature type="compositionally biased region" description="Low complexity" evidence="1">
    <location>
        <begin position="333"/>
        <end position="350"/>
    </location>
</feature>
<keyword evidence="4" id="KW-1185">Reference proteome</keyword>
<dbReference type="Proteomes" id="UP001199054">
    <property type="component" value="Unassembled WGS sequence"/>
</dbReference>
<dbReference type="PROSITE" id="PS51257">
    <property type="entry name" value="PROKAR_LIPOPROTEIN"/>
    <property type="match status" value="1"/>
</dbReference>
<name>A0ABS8B7V1_9ACTN</name>
<evidence type="ECO:0000256" key="1">
    <source>
        <dbReference type="SAM" id="MobiDB-lite"/>
    </source>
</evidence>
<evidence type="ECO:0000313" key="4">
    <source>
        <dbReference type="Proteomes" id="UP001199054"/>
    </source>
</evidence>
<feature type="region of interest" description="Disordered" evidence="1">
    <location>
        <begin position="247"/>
        <end position="399"/>
    </location>
</feature>
<dbReference type="RefSeq" id="WP_226727580.1">
    <property type="nucleotide sequence ID" value="NZ_JAJAUY010000051.1"/>
</dbReference>
<feature type="compositionally biased region" description="Pro residues" evidence="1">
    <location>
        <begin position="318"/>
        <end position="332"/>
    </location>
</feature>
<proteinExistence type="predicted"/>
<comment type="caution">
    <text evidence="3">The sequence shown here is derived from an EMBL/GenBank/DDBJ whole genome shotgun (WGS) entry which is preliminary data.</text>
</comment>
<protein>
    <recommendedName>
        <fullName evidence="2">DUF6777 domain-containing protein</fullName>
    </recommendedName>
</protein>
<feature type="compositionally biased region" description="Pro residues" evidence="1">
    <location>
        <begin position="295"/>
        <end position="307"/>
    </location>
</feature>
<feature type="compositionally biased region" description="Low complexity" evidence="1">
    <location>
        <begin position="274"/>
        <end position="286"/>
    </location>
</feature>
<evidence type="ECO:0000313" key="3">
    <source>
        <dbReference type="EMBL" id="MCB5180711.1"/>
    </source>
</evidence>
<feature type="compositionally biased region" description="Low complexity" evidence="1">
    <location>
        <begin position="370"/>
        <end position="382"/>
    </location>
</feature>
<gene>
    <name evidence="3" type="ORF">LG632_15130</name>
</gene>
<sequence>MHGPTLRQASRRHAPATAALFAAVGLLATGCTDAQGSRHHGSGESADLHLVPVAAAGADPFTTSSATNESAPAQAPVPNPTGQGIRTVNAATPGLYAGTQRLGSCDIEQQLRLLTEDDDKARVFAETSGVEAAELPEFLRGLTPVVLRADTRVTNHGFRDGKATGHQAVLQAGTAVLVDAHGMPRVRCACGNPLQAPRAPKGAPVHKGDPWAGYQPNQVIVVEPTMQTVDNLVLVNLLNNTWLERRTGDDGAQDKVPQHLTPYDPAEGIPDRPPTTQTPQDPQARTDAADGQPVPADPGVPQQPPANPQTRPRQPEIPDAPPSPPRPVPTDPTDPGTGLPTDPGLTPTAPEDLTQPLDGLTQDPFAEPVDPNLPLDPTDPNTSPDAEVLPEPDVELESA</sequence>
<feature type="region of interest" description="Disordered" evidence="1">
    <location>
        <begin position="59"/>
        <end position="83"/>
    </location>
</feature>
<evidence type="ECO:0000259" key="2">
    <source>
        <dbReference type="Pfam" id="PF20568"/>
    </source>
</evidence>
<feature type="domain" description="DUF6777" evidence="2">
    <location>
        <begin position="86"/>
        <end position="248"/>
    </location>
</feature>
<dbReference type="InterPro" id="IPR046704">
    <property type="entry name" value="DUF6777"/>
</dbReference>
<dbReference type="Pfam" id="PF20568">
    <property type="entry name" value="DUF6777"/>
    <property type="match status" value="1"/>
</dbReference>
<dbReference type="EMBL" id="JAJAUY010000051">
    <property type="protein sequence ID" value="MCB5180711.1"/>
    <property type="molecule type" value="Genomic_DNA"/>
</dbReference>
<feature type="compositionally biased region" description="Polar residues" evidence="1">
    <location>
        <begin position="61"/>
        <end position="71"/>
    </location>
</feature>